<gene>
    <name evidence="2" type="ORF">GGX14DRAFT_601928</name>
</gene>
<sequence>MGKARTALKDFDDLPDDKLEALPTLPGTIYKDTNFRLDMQGMTTPVTEKRNKQVVVIEPAKHNLQIQVNKNTTVSTLKKAVPNTVAGPILVPSDAPCTSTTDLPVPRGKSDEQEDGRGVEVAILTPYALYVLQPLPLARRRLRSPSPPPSASAAALEADKDDAGNGQRRCASGKGAGRSRERRGSARTDTSTQHAFHAHAALELRGQHLPLCRVRRAAPVLEVHIRLARLRVLVDFPSLASSANTSPLRSAATPRAVGHDAGREDALLG</sequence>
<dbReference type="AlphaFoldDB" id="A0AAD6VN29"/>
<feature type="region of interest" description="Disordered" evidence="1">
    <location>
        <begin position="92"/>
        <end position="118"/>
    </location>
</feature>
<protein>
    <submittedName>
        <fullName evidence="2">Uncharacterized protein</fullName>
    </submittedName>
</protein>
<feature type="region of interest" description="Disordered" evidence="1">
    <location>
        <begin position="243"/>
        <end position="269"/>
    </location>
</feature>
<name>A0AAD6VN29_9AGAR</name>
<keyword evidence="3" id="KW-1185">Reference proteome</keyword>
<proteinExistence type="predicted"/>
<reference evidence="2" key="1">
    <citation type="submission" date="2023-03" db="EMBL/GenBank/DDBJ databases">
        <title>Massive genome expansion in bonnet fungi (Mycena s.s.) driven by repeated elements and novel gene families across ecological guilds.</title>
        <authorList>
            <consortium name="Lawrence Berkeley National Laboratory"/>
            <person name="Harder C.B."/>
            <person name="Miyauchi S."/>
            <person name="Viragh M."/>
            <person name="Kuo A."/>
            <person name="Thoen E."/>
            <person name="Andreopoulos B."/>
            <person name="Lu D."/>
            <person name="Skrede I."/>
            <person name="Drula E."/>
            <person name="Henrissat B."/>
            <person name="Morin E."/>
            <person name="Kohler A."/>
            <person name="Barry K."/>
            <person name="LaButti K."/>
            <person name="Morin E."/>
            <person name="Salamov A."/>
            <person name="Lipzen A."/>
            <person name="Mereny Z."/>
            <person name="Hegedus B."/>
            <person name="Baldrian P."/>
            <person name="Stursova M."/>
            <person name="Weitz H."/>
            <person name="Taylor A."/>
            <person name="Grigoriev I.V."/>
            <person name="Nagy L.G."/>
            <person name="Martin F."/>
            <person name="Kauserud H."/>
        </authorList>
    </citation>
    <scope>NUCLEOTIDE SEQUENCE</scope>
    <source>
        <strain evidence="2">9144</strain>
    </source>
</reference>
<feature type="region of interest" description="Disordered" evidence="1">
    <location>
        <begin position="141"/>
        <end position="193"/>
    </location>
</feature>
<feature type="compositionally biased region" description="Basic and acidic residues" evidence="1">
    <location>
        <begin position="108"/>
        <end position="118"/>
    </location>
</feature>
<accession>A0AAD6VN29</accession>
<dbReference type="EMBL" id="JARJCW010000014">
    <property type="protein sequence ID" value="KAJ7217077.1"/>
    <property type="molecule type" value="Genomic_DNA"/>
</dbReference>
<organism evidence="2 3">
    <name type="scientific">Mycena pura</name>
    <dbReference type="NCBI Taxonomy" id="153505"/>
    <lineage>
        <taxon>Eukaryota</taxon>
        <taxon>Fungi</taxon>
        <taxon>Dikarya</taxon>
        <taxon>Basidiomycota</taxon>
        <taxon>Agaricomycotina</taxon>
        <taxon>Agaricomycetes</taxon>
        <taxon>Agaricomycetidae</taxon>
        <taxon>Agaricales</taxon>
        <taxon>Marasmiineae</taxon>
        <taxon>Mycenaceae</taxon>
        <taxon>Mycena</taxon>
    </lineage>
</organism>
<comment type="caution">
    <text evidence="2">The sequence shown here is derived from an EMBL/GenBank/DDBJ whole genome shotgun (WGS) entry which is preliminary data.</text>
</comment>
<feature type="compositionally biased region" description="Basic and acidic residues" evidence="1">
    <location>
        <begin position="257"/>
        <end position="269"/>
    </location>
</feature>
<evidence type="ECO:0000256" key="1">
    <source>
        <dbReference type="SAM" id="MobiDB-lite"/>
    </source>
</evidence>
<dbReference type="Proteomes" id="UP001219525">
    <property type="component" value="Unassembled WGS sequence"/>
</dbReference>
<evidence type="ECO:0000313" key="3">
    <source>
        <dbReference type="Proteomes" id="UP001219525"/>
    </source>
</evidence>
<evidence type="ECO:0000313" key="2">
    <source>
        <dbReference type="EMBL" id="KAJ7217077.1"/>
    </source>
</evidence>